<keyword evidence="1" id="KW-0472">Membrane</keyword>
<proteinExistence type="predicted"/>
<name>A0ABW2L9D0_9BACT</name>
<keyword evidence="1" id="KW-1133">Transmembrane helix</keyword>
<keyword evidence="3" id="KW-1185">Reference proteome</keyword>
<dbReference type="EMBL" id="JBHTBS010000012">
    <property type="protein sequence ID" value="MFC7339037.1"/>
    <property type="molecule type" value="Genomic_DNA"/>
</dbReference>
<dbReference type="Proteomes" id="UP001596472">
    <property type="component" value="Unassembled WGS sequence"/>
</dbReference>
<dbReference type="RefSeq" id="WP_379715128.1">
    <property type="nucleotide sequence ID" value="NZ_JBHTBS010000012.1"/>
</dbReference>
<reference evidence="3" key="1">
    <citation type="journal article" date="2019" name="Int. J. Syst. Evol. Microbiol.">
        <title>The Global Catalogue of Microorganisms (GCM) 10K type strain sequencing project: providing services to taxonomists for standard genome sequencing and annotation.</title>
        <authorList>
            <consortium name="The Broad Institute Genomics Platform"/>
            <consortium name="The Broad Institute Genome Sequencing Center for Infectious Disease"/>
            <person name="Wu L."/>
            <person name="Ma J."/>
        </authorList>
    </citation>
    <scope>NUCLEOTIDE SEQUENCE [LARGE SCALE GENOMIC DNA]</scope>
    <source>
        <strain evidence="3">CGMCC 4.1467</strain>
    </source>
</reference>
<keyword evidence="1" id="KW-0812">Transmembrane</keyword>
<sequence>MKALLRKLTGRRARRIYFWGSITLLTLIVLGYQIENWRGARAWKQASERLERENEAFTIAELTPEPVPESENFFGTPSLAGIATDDEREKGPHSIQRKRLVDIYPGNPGSSTDLSPPDLPYLNEDRQIDFVEWITYARAAETLSIEDSPPETSAKRFLEALDSAHGPLFQELSEAASRPYSAVTPSFAELAEGKMVFNVGMHHIGSIVSLAKTMTLRAAAATELGDSKRAMESIQILMRLSEGMRATPNFLGAVVSFGIDHHTYRAIRQGLQSNLFDTQQLQTLERGLVLNRQGDTILRAMRGELRGALDAMDWLRQKKTDPAFLSTVIDMKNSGLNSLGLLLARMSPSGWIDQNRANLLNWSLDYMVLPARDSSSREIATKANELENLVKRERARSLSRPHNFVPIAVMPMFSNMLVAMIREETQHQFVQTACQLAGYKAAHGHYPDKLSALVPEFTEKLPFDPLDPEGKPINYQLIGEGYRLSADTIDQELTWTLRKRE</sequence>
<organism evidence="2 3">
    <name type="scientific">Haloferula chungangensis</name>
    <dbReference type="NCBI Taxonomy" id="1048331"/>
    <lineage>
        <taxon>Bacteria</taxon>
        <taxon>Pseudomonadati</taxon>
        <taxon>Verrucomicrobiota</taxon>
        <taxon>Verrucomicrobiia</taxon>
        <taxon>Verrucomicrobiales</taxon>
        <taxon>Verrucomicrobiaceae</taxon>
        <taxon>Haloferula</taxon>
    </lineage>
</organism>
<accession>A0ABW2L9D0</accession>
<gene>
    <name evidence="2" type="ORF">ACFQY0_17720</name>
</gene>
<evidence type="ECO:0000313" key="3">
    <source>
        <dbReference type="Proteomes" id="UP001596472"/>
    </source>
</evidence>
<feature type="transmembrane region" description="Helical" evidence="1">
    <location>
        <begin position="16"/>
        <end position="34"/>
    </location>
</feature>
<comment type="caution">
    <text evidence="2">The sequence shown here is derived from an EMBL/GenBank/DDBJ whole genome shotgun (WGS) entry which is preliminary data.</text>
</comment>
<evidence type="ECO:0000313" key="2">
    <source>
        <dbReference type="EMBL" id="MFC7339037.1"/>
    </source>
</evidence>
<evidence type="ECO:0000256" key="1">
    <source>
        <dbReference type="SAM" id="Phobius"/>
    </source>
</evidence>
<protein>
    <submittedName>
        <fullName evidence="2">Uncharacterized protein</fullName>
    </submittedName>
</protein>